<evidence type="ECO:0000313" key="1">
    <source>
        <dbReference type="EMBL" id="SUE34021.1"/>
    </source>
</evidence>
<dbReference type="RefSeq" id="WP_256620801.1">
    <property type="nucleotide sequence ID" value="NZ_UGVL01000001.1"/>
</dbReference>
<protein>
    <submittedName>
        <fullName evidence="1">Uncharacterized protein</fullName>
    </submittedName>
</protein>
<name>A0A379MQU5_9BACT</name>
<keyword evidence="2" id="KW-1185">Reference proteome</keyword>
<accession>A0A379MQU5</accession>
<organism evidence="1 2">
    <name type="scientific">Rikenella microfusus</name>
    <dbReference type="NCBI Taxonomy" id="28139"/>
    <lineage>
        <taxon>Bacteria</taxon>
        <taxon>Pseudomonadati</taxon>
        <taxon>Bacteroidota</taxon>
        <taxon>Bacteroidia</taxon>
        <taxon>Bacteroidales</taxon>
        <taxon>Rikenellaceae</taxon>
        <taxon>Rikenella</taxon>
    </lineage>
</organism>
<gene>
    <name evidence="1" type="ORF">NCTC11190_01238</name>
</gene>
<evidence type="ECO:0000313" key="2">
    <source>
        <dbReference type="Proteomes" id="UP000255233"/>
    </source>
</evidence>
<proteinExistence type="predicted"/>
<sequence>MAKQIYLNGMTADRLSEMIRESLQDELQQIRPSHPKTDTRHLT</sequence>
<dbReference type="EMBL" id="UGVL01000001">
    <property type="protein sequence ID" value="SUE34021.1"/>
    <property type="molecule type" value="Genomic_DNA"/>
</dbReference>
<dbReference type="AlphaFoldDB" id="A0A379MQU5"/>
<reference evidence="1 2" key="1">
    <citation type="submission" date="2018-06" db="EMBL/GenBank/DDBJ databases">
        <authorList>
            <consortium name="Pathogen Informatics"/>
            <person name="Doyle S."/>
        </authorList>
    </citation>
    <scope>NUCLEOTIDE SEQUENCE [LARGE SCALE GENOMIC DNA]</scope>
    <source>
        <strain evidence="1 2">NCTC11190</strain>
    </source>
</reference>
<dbReference type="Proteomes" id="UP000255233">
    <property type="component" value="Unassembled WGS sequence"/>
</dbReference>